<dbReference type="InterPro" id="IPR002110">
    <property type="entry name" value="Ankyrin_rpt"/>
</dbReference>
<feature type="repeat" description="ANK" evidence="3">
    <location>
        <begin position="280"/>
        <end position="304"/>
    </location>
</feature>
<evidence type="ECO:0000256" key="1">
    <source>
        <dbReference type="ARBA" id="ARBA00022737"/>
    </source>
</evidence>
<accession>A0AA39I325</accession>
<dbReference type="InterPro" id="IPR036770">
    <property type="entry name" value="Ankyrin_rpt-contain_sf"/>
</dbReference>
<feature type="repeat" description="ANK" evidence="3">
    <location>
        <begin position="415"/>
        <end position="447"/>
    </location>
</feature>
<evidence type="ECO:0000256" key="4">
    <source>
        <dbReference type="SAM" id="MobiDB-lite"/>
    </source>
</evidence>
<dbReference type="PROSITE" id="PS50297">
    <property type="entry name" value="ANK_REP_REGION"/>
    <property type="match status" value="4"/>
</dbReference>
<dbReference type="Proteomes" id="UP001175271">
    <property type="component" value="Unassembled WGS sequence"/>
</dbReference>
<evidence type="ECO:0000313" key="6">
    <source>
        <dbReference type="EMBL" id="KAK0416190.1"/>
    </source>
</evidence>
<dbReference type="SUPFAM" id="SSF48403">
    <property type="entry name" value="Ankyrin repeat"/>
    <property type="match status" value="1"/>
</dbReference>
<proteinExistence type="predicted"/>
<keyword evidence="5" id="KW-0732">Signal</keyword>
<feature type="signal peptide" evidence="5">
    <location>
        <begin position="1"/>
        <end position="18"/>
    </location>
</feature>
<dbReference type="PANTHER" id="PTHR24173">
    <property type="entry name" value="ANKYRIN REPEAT CONTAINING"/>
    <property type="match status" value="1"/>
</dbReference>
<dbReference type="AlphaFoldDB" id="A0AA39I325"/>
<comment type="caution">
    <text evidence="6">The sequence shown here is derived from an EMBL/GenBank/DDBJ whole genome shotgun (WGS) entry which is preliminary data.</text>
</comment>
<organism evidence="6 7">
    <name type="scientific">Steinernema hermaphroditum</name>
    <dbReference type="NCBI Taxonomy" id="289476"/>
    <lineage>
        <taxon>Eukaryota</taxon>
        <taxon>Metazoa</taxon>
        <taxon>Ecdysozoa</taxon>
        <taxon>Nematoda</taxon>
        <taxon>Chromadorea</taxon>
        <taxon>Rhabditida</taxon>
        <taxon>Tylenchina</taxon>
        <taxon>Panagrolaimomorpha</taxon>
        <taxon>Strongyloidoidea</taxon>
        <taxon>Steinernematidae</taxon>
        <taxon>Steinernema</taxon>
    </lineage>
</organism>
<evidence type="ECO:0000256" key="3">
    <source>
        <dbReference type="PROSITE-ProRule" id="PRU00023"/>
    </source>
</evidence>
<keyword evidence="2 3" id="KW-0040">ANK repeat</keyword>
<keyword evidence="1" id="KW-0677">Repeat</keyword>
<dbReference type="Pfam" id="PF00023">
    <property type="entry name" value="Ank"/>
    <property type="match status" value="1"/>
</dbReference>
<dbReference type="SMART" id="SM00248">
    <property type="entry name" value="ANK"/>
    <property type="match status" value="9"/>
</dbReference>
<evidence type="ECO:0000256" key="2">
    <source>
        <dbReference type="ARBA" id="ARBA00023043"/>
    </source>
</evidence>
<gene>
    <name evidence="6" type="ORF">QR680_012334</name>
</gene>
<protein>
    <submittedName>
        <fullName evidence="6">Uncharacterized protein</fullName>
    </submittedName>
</protein>
<dbReference type="PANTHER" id="PTHR24173:SF74">
    <property type="entry name" value="ANKYRIN REPEAT DOMAIN-CONTAINING PROTEIN 16"/>
    <property type="match status" value="1"/>
</dbReference>
<feature type="region of interest" description="Disordered" evidence="4">
    <location>
        <begin position="504"/>
        <end position="526"/>
    </location>
</feature>
<dbReference type="Pfam" id="PF12796">
    <property type="entry name" value="Ank_2"/>
    <property type="match status" value="3"/>
</dbReference>
<evidence type="ECO:0000256" key="5">
    <source>
        <dbReference type="SAM" id="SignalP"/>
    </source>
</evidence>
<evidence type="ECO:0000313" key="7">
    <source>
        <dbReference type="Proteomes" id="UP001175271"/>
    </source>
</evidence>
<name>A0AA39I325_9BILA</name>
<feature type="repeat" description="ANK" evidence="3">
    <location>
        <begin position="175"/>
        <end position="207"/>
    </location>
</feature>
<feature type="repeat" description="ANK" evidence="3">
    <location>
        <begin position="382"/>
        <end position="414"/>
    </location>
</feature>
<reference evidence="6" key="1">
    <citation type="submission" date="2023-06" db="EMBL/GenBank/DDBJ databases">
        <title>Genomic analysis of the entomopathogenic nematode Steinernema hermaphroditum.</title>
        <authorList>
            <person name="Schwarz E.M."/>
            <person name="Heppert J.K."/>
            <person name="Baniya A."/>
            <person name="Schwartz H.T."/>
            <person name="Tan C.-H."/>
            <person name="Antoshechkin I."/>
            <person name="Sternberg P.W."/>
            <person name="Goodrich-Blair H."/>
            <person name="Dillman A.R."/>
        </authorList>
    </citation>
    <scope>NUCLEOTIDE SEQUENCE</scope>
    <source>
        <strain evidence="6">PS9179</strain>
        <tissue evidence="6">Whole animal</tissue>
    </source>
</reference>
<keyword evidence="7" id="KW-1185">Reference proteome</keyword>
<dbReference type="Gene3D" id="1.25.40.20">
    <property type="entry name" value="Ankyrin repeat-containing domain"/>
    <property type="match status" value="3"/>
</dbReference>
<dbReference type="PROSITE" id="PS50088">
    <property type="entry name" value="ANK_REPEAT"/>
    <property type="match status" value="5"/>
</dbReference>
<feature type="repeat" description="ANK" evidence="3">
    <location>
        <begin position="141"/>
        <end position="163"/>
    </location>
</feature>
<feature type="chain" id="PRO_5041202566" evidence="5">
    <location>
        <begin position="19"/>
        <end position="526"/>
    </location>
</feature>
<dbReference type="EMBL" id="JAUCMV010000002">
    <property type="protein sequence ID" value="KAK0416190.1"/>
    <property type="molecule type" value="Genomic_DNA"/>
</dbReference>
<sequence>MRAFVLIAVATLIFLSKGAPAPTAPKSADGVLKSALSALEKAMKDVKLTPQQIQNLEKPNLEREEMLLQHGVVFCRTVKKECAAHPEADCTLQLKQGPLEMERDLRSILDVAKDPSPEAVNYIRDLIAHRKYLASTVRAKDGKAALHLAVIAGNFDLVEALVKEYDCDIAMVDNEGRTPLHYAGIYNRQKITTFLFINGADATLRDEHGVTAFHYAATRCMVSVTFDHFLKWTNNKVENLFDNDGRSVFMWLVVGGHTNMVRRFVWDDRIVTPRNEVDKDGNTALHLAAKVGNLKICKLLFEEGWSPIDGNKSSSTPVHVAAAYGHTDIVKYFTREANMAEVDLRDALGRTPIFHACMGGHVETLREMIHRLGYSIDTRDVLNGALLHAAAFAGRHECVKELIDSGAYVTDTNKDDFTALHIAAERGKLECCRRLLHGGAAVNALSKVERQTPLSLAIINGHDNVIDYLKSKGGMTPDEVKMVASYIIQRKGRKRQIELVQQAEKKAAQTKPRRRSSSFLSRVGLR</sequence>